<name>E9B4H5_LEIMU</name>
<sequence length="82" mass="8683">MYPLSRCAVARTHYPSHTVSASLGLAAPHVTNSLRKLLSQQVACSFAVGIMAAPLILKGSLQPSASATTCMAPFHIDSRMKD</sequence>
<dbReference type="VEuPathDB" id="TriTrypDB:LmxM.33.0085"/>
<evidence type="ECO:0000313" key="1">
    <source>
        <dbReference type="EMBL" id="CBZ30144.1"/>
    </source>
</evidence>
<organism evidence="1 2">
    <name type="scientific">Leishmania mexicana (strain MHOM/GT/2001/U1103)</name>
    <dbReference type="NCBI Taxonomy" id="929439"/>
    <lineage>
        <taxon>Eukaryota</taxon>
        <taxon>Discoba</taxon>
        <taxon>Euglenozoa</taxon>
        <taxon>Kinetoplastea</taxon>
        <taxon>Metakinetoplastina</taxon>
        <taxon>Trypanosomatida</taxon>
        <taxon>Trypanosomatidae</taxon>
        <taxon>Leishmaniinae</taxon>
        <taxon>Leishmania</taxon>
    </lineage>
</organism>
<dbReference type="GeneID" id="13452197"/>
<dbReference type="AlphaFoldDB" id="E9B4H5"/>
<dbReference type="KEGG" id="lmi:LMXM_33_0085"/>
<proteinExistence type="predicted"/>
<gene>
    <name evidence="1" type="ORF">LMXM_33_0085</name>
</gene>
<keyword evidence="2" id="KW-1185">Reference proteome</keyword>
<evidence type="ECO:0000313" key="2">
    <source>
        <dbReference type="Proteomes" id="UP000007259"/>
    </source>
</evidence>
<dbReference type="EMBL" id="FR799586">
    <property type="protein sequence ID" value="CBZ30144.1"/>
    <property type="molecule type" value="Genomic_DNA"/>
</dbReference>
<dbReference type="Proteomes" id="UP000007259">
    <property type="component" value="Chromosome 33"/>
</dbReference>
<protein>
    <submittedName>
        <fullName evidence="1">Uncharacterized protein</fullName>
    </submittedName>
</protein>
<accession>E9B4H5</accession>
<dbReference type="OrthoDB" id="2016548at2759"/>
<reference evidence="1 2" key="1">
    <citation type="journal article" date="2011" name="Genome Res.">
        <title>Chromosome and gene copy number variation allow major structural change between species and strains of Leishmania.</title>
        <authorList>
            <person name="Rogers M.B."/>
            <person name="Hilley J.D."/>
            <person name="Dickens N.J."/>
            <person name="Wilkes J."/>
            <person name="Bates P.A."/>
            <person name="Depledge D.P."/>
            <person name="Harris D."/>
            <person name="Her Y."/>
            <person name="Herzyk P."/>
            <person name="Imamura H."/>
            <person name="Otto T.D."/>
            <person name="Sanders M."/>
            <person name="Seeger K."/>
            <person name="Dujardin J.C."/>
            <person name="Berriman M."/>
            <person name="Smith D.F."/>
            <person name="Hertz-Fowler C."/>
            <person name="Mottram J.C."/>
        </authorList>
    </citation>
    <scope>NUCLEOTIDE SEQUENCE [LARGE SCALE GENOMIC DNA]</scope>
    <source>
        <strain evidence="1 2">MHOM/GT/2001/U1103</strain>
    </source>
</reference>
<dbReference type="RefSeq" id="XP_003878592.1">
    <property type="nucleotide sequence ID" value="XM_003878543.1"/>
</dbReference>